<organism evidence="14 15">
    <name type="scientific">Streptacidiphilus jeojiensis</name>
    <dbReference type="NCBI Taxonomy" id="3229225"/>
    <lineage>
        <taxon>Bacteria</taxon>
        <taxon>Bacillati</taxon>
        <taxon>Actinomycetota</taxon>
        <taxon>Actinomycetes</taxon>
        <taxon>Kitasatosporales</taxon>
        <taxon>Streptomycetaceae</taxon>
        <taxon>Streptacidiphilus</taxon>
    </lineage>
</organism>
<proteinExistence type="inferred from homology"/>
<keyword evidence="5 13" id="KW-0812">Transmembrane</keyword>
<comment type="caution">
    <text evidence="14">The sequence shown here is derived from an EMBL/GenBank/DDBJ whole genome shotgun (WGS) entry which is preliminary data.</text>
</comment>
<dbReference type="Proteomes" id="UP001592581">
    <property type="component" value="Unassembled WGS sequence"/>
</dbReference>
<dbReference type="RefSeq" id="WP_380567933.1">
    <property type="nucleotide sequence ID" value="NZ_JBEUKS010000014.1"/>
</dbReference>
<keyword evidence="4" id="KW-0633">Potassium transport</keyword>
<evidence type="ECO:0000256" key="9">
    <source>
        <dbReference type="ARBA" id="ARBA00023065"/>
    </source>
</evidence>
<comment type="subcellular location">
    <subcellularLocation>
        <location evidence="1">Membrane</location>
        <topology evidence="1">Multi-pass membrane protein</topology>
    </subcellularLocation>
</comment>
<evidence type="ECO:0000256" key="13">
    <source>
        <dbReference type="SAM" id="Phobius"/>
    </source>
</evidence>
<evidence type="ECO:0000256" key="11">
    <source>
        <dbReference type="ARBA" id="ARBA00023303"/>
    </source>
</evidence>
<keyword evidence="8 13" id="KW-1133">Transmembrane helix</keyword>
<feature type="transmembrane region" description="Helical" evidence="13">
    <location>
        <begin position="170"/>
        <end position="193"/>
    </location>
</feature>
<keyword evidence="6" id="KW-0631">Potassium channel</keyword>
<dbReference type="InterPro" id="IPR010617">
    <property type="entry name" value="TMEM175-like"/>
</dbReference>
<evidence type="ECO:0000256" key="3">
    <source>
        <dbReference type="ARBA" id="ARBA00022448"/>
    </source>
</evidence>
<evidence type="ECO:0000256" key="4">
    <source>
        <dbReference type="ARBA" id="ARBA00022538"/>
    </source>
</evidence>
<accession>A0ABV6XX41</accession>
<feature type="transmembrane region" description="Helical" evidence="13">
    <location>
        <begin position="101"/>
        <end position="118"/>
    </location>
</feature>
<dbReference type="Pfam" id="PF06736">
    <property type="entry name" value="TMEM175"/>
    <property type="match status" value="1"/>
</dbReference>
<comment type="catalytic activity">
    <reaction evidence="12">
        <text>K(+)(in) = K(+)(out)</text>
        <dbReference type="Rhea" id="RHEA:29463"/>
        <dbReference type="ChEBI" id="CHEBI:29103"/>
    </reaction>
</comment>
<name>A0ABV6XX41_9ACTN</name>
<sequence length="221" mass="24763">MTEAVDREPPDDALEARAVAAERLTFFSDAVIAIALTLLALELPLPEGSTNSALLHAAFKDREGYLAFVISFLVIGSHWRSHHTLFRYVTGLNRRLTNLTLYWLLILVITPFATRLLSSDGAFQARFSFYAAVQCAGCVLFVLMLREVRRDGLLRQGTPPELFPRTVQRITVMAVAFLVSIPVSFAAGQYAYLCWILAPAAGRAVHDWGLHDRPLQHRLRR</sequence>
<keyword evidence="9" id="KW-0406">Ion transport</keyword>
<keyword evidence="10 13" id="KW-0472">Membrane</keyword>
<keyword evidence="11" id="KW-0407">Ion channel</keyword>
<evidence type="ECO:0000256" key="7">
    <source>
        <dbReference type="ARBA" id="ARBA00022958"/>
    </source>
</evidence>
<evidence type="ECO:0000256" key="5">
    <source>
        <dbReference type="ARBA" id="ARBA00022692"/>
    </source>
</evidence>
<evidence type="ECO:0000256" key="2">
    <source>
        <dbReference type="ARBA" id="ARBA00006920"/>
    </source>
</evidence>
<gene>
    <name evidence="14" type="ORF">ABUW04_31790</name>
</gene>
<evidence type="ECO:0000256" key="1">
    <source>
        <dbReference type="ARBA" id="ARBA00004141"/>
    </source>
</evidence>
<dbReference type="EMBL" id="JBEUKS010000014">
    <property type="protein sequence ID" value="MFC1442842.1"/>
    <property type="molecule type" value="Genomic_DNA"/>
</dbReference>
<feature type="transmembrane region" description="Helical" evidence="13">
    <location>
        <begin position="127"/>
        <end position="145"/>
    </location>
</feature>
<feature type="transmembrane region" description="Helical" evidence="13">
    <location>
        <begin position="24"/>
        <end position="43"/>
    </location>
</feature>
<keyword evidence="7" id="KW-0630">Potassium</keyword>
<evidence type="ECO:0000256" key="12">
    <source>
        <dbReference type="ARBA" id="ARBA00034430"/>
    </source>
</evidence>
<evidence type="ECO:0000313" key="15">
    <source>
        <dbReference type="Proteomes" id="UP001592581"/>
    </source>
</evidence>
<evidence type="ECO:0000256" key="10">
    <source>
        <dbReference type="ARBA" id="ARBA00023136"/>
    </source>
</evidence>
<evidence type="ECO:0000256" key="6">
    <source>
        <dbReference type="ARBA" id="ARBA00022826"/>
    </source>
</evidence>
<feature type="transmembrane region" description="Helical" evidence="13">
    <location>
        <begin position="64"/>
        <end position="81"/>
    </location>
</feature>
<reference evidence="14 15" key="1">
    <citation type="submission" date="2024-06" db="EMBL/GenBank/DDBJ databases">
        <authorList>
            <person name="Lee S.D."/>
        </authorList>
    </citation>
    <scope>NUCLEOTIDE SEQUENCE [LARGE SCALE GENOMIC DNA]</scope>
    <source>
        <strain evidence="14 15">N1-10</strain>
    </source>
</reference>
<protein>
    <submittedName>
        <fullName evidence="14">TMEM175 family protein</fullName>
    </submittedName>
</protein>
<keyword evidence="3" id="KW-0813">Transport</keyword>
<evidence type="ECO:0000256" key="8">
    <source>
        <dbReference type="ARBA" id="ARBA00022989"/>
    </source>
</evidence>
<evidence type="ECO:0000313" key="14">
    <source>
        <dbReference type="EMBL" id="MFC1442842.1"/>
    </source>
</evidence>
<comment type="similarity">
    <text evidence="2">Belongs to the TMEM175 family.</text>
</comment>
<keyword evidence="15" id="KW-1185">Reference proteome</keyword>